<evidence type="ECO:0000313" key="4">
    <source>
        <dbReference type="Proteomes" id="UP000279236"/>
    </source>
</evidence>
<feature type="compositionally biased region" description="Polar residues" evidence="1">
    <location>
        <begin position="306"/>
        <end position="315"/>
    </location>
</feature>
<evidence type="ECO:0000256" key="1">
    <source>
        <dbReference type="SAM" id="MobiDB-lite"/>
    </source>
</evidence>
<keyword evidence="2" id="KW-0732">Signal</keyword>
<dbReference type="RefSeq" id="XP_028477704.1">
    <property type="nucleotide sequence ID" value="XM_028621252.1"/>
</dbReference>
<feature type="chain" id="PRO_5019219153" evidence="2">
    <location>
        <begin position="28"/>
        <end position="556"/>
    </location>
</feature>
<keyword evidence="4" id="KW-1185">Reference proteome</keyword>
<evidence type="ECO:0000256" key="2">
    <source>
        <dbReference type="SAM" id="SignalP"/>
    </source>
</evidence>
<dbReference type="GeneID" id="39590312"/>
<protein>
    <submittedName>
        <fullName evidence="3">Uncharacterized protein</fullName>
    </submittedName>
</protein>
<dbReference type="EMBL" id="RSCE01000003">
    <property type="protein sequence ID" value="RSH84256.1"/>
    <property type="molecule type" value="Genomic_DNA"/>
</dbReference>
<name>A0A427XZE4_9TREE</name>
<feature type="signal peptide" evidence="2">
    <location>
        <begin position="1"/>
        <end position="27"/>
    </location>
</feature>
<gene>
    <name evidence="3" type="ORF">EHS24_005769</name>
</gene>
<organism evidence="3 4">
    <name type="scientific">Apiotrichum porosum</name>
    <dbReference type="NCBI Taxonomy" id="105984"/>
    <lineage>
        <taxon>Eukaryota</taxon>
        <taxon>Fungi</taxon>
        <taxon>Dikarya</taxon>
        <taxon>Basidiomycota</taxon>
        <taxon>Agaricomycotina</taxon>
        <taxon>Tremellomycetes</taxon>
        <taxon>Trichosporonales</taxon>
        <taxon>Trichosporonaceae</taxon>
        <taxon>Apiotrichum</taxon>
    </lineage>
</organism>
<proteinExistence type="predicted"/>
<comment type="caution">
    <text evidence="3">The sequence shown here is derived from an EMBL/GenBank/DDBJ whole genome shotgun (WGS) entry which is preliminary data.</text>
</comment>
<feature type="compositionally biased region" description="Basic and acidic residues" evidence="1">
    <location>
        <begin position="295"/>
        <end position="305"/>
    </location>
</feature>
<feature type="region of interest" description="Disordered" evidence="1">
    <location>
        <begin position="294"/>
        <end position="324"/>
    </location>
</feature>
<reference evidence="3 4" key="1">
    <citation type="submission" date="2018-11" db="EMBL/GenBank/DDBJ databases">
        <title>Genome sequence of Apiotrichum porosum DSM 27194.</title>
        <authorList>
            <person name="Aliyu H."/>
            <person name="Gorte O."/>
            <person name="Ochsenreither K."/>
        </authorList>
    </citation>
    <scope>NUCLEOTIDE SEQUENCE [LARGE SCALE GENOMIC DNA]</scope>
    <source>
        <strain evidence="3 4">DSM 27194</strain>
    </source>
</reference>
<sequence>MKSTISAVHTAMVAMMAIIALLGYADAVGVDRRQHYRGWRATTDVIKRSALPDRAMEATAIANSLTKRARFDPNGPPVRSPTQIVNLVDPQQIFTLGWLFRAGEGTDPNDPNGYPLLRFDIDQQDDGVVTAEDLEAVVDDMDASRDTGFRAVAGDDTWQAYANNDINIVVRFNLRGDTPELNLSNFVLQQFVFAARMHRAFRGRPDGVEVRGSTVITTAHVVIRITRGPFVDREVTQQDEFNGGNATDWAYASPWHSWTMGGDQDCAPRRRSLTSGPPEAPIVDIHHQAVVNNKRGTDKRCRKSGDANQRQSHGAASQIPRRANETVWIDPSTGWQAVQVSLAAKRFGYNISNSFDYVAVDPSDTISGWAQHIHDGGCATDDDKEAAAAGLIFGCKKPSKKECAYARAVLAGEHNSGSPDTPHSKRAPSCEEAMIIKQNNAVSKATAEAGYLWVKNNMFSRLPNDWNSVKLSSGIYLSWSANAGCKKDPCPRFEGGAPPAYAETFTYFKTFIDTANWGWWLWPTWNSVRFHHAFFGEIDQGVCISDRAGGCHNNDD</sequence>
<accession>A0A427XZE4</accession>
<evidence type="ECO:0000313" key="3">
    <source>
        <dbReference type="EMBL" id="RSH84256.1"/>
    </source>
</evidence>
<dbReference type="AlphaFoldDB" id="A0A427XZE4"/>
<dbReference type="Proteomes" id="UP000279236">
    <property type="component" value="Unassembled WGS sequence"/>
</dbReference>